<proteinExistence type="predicted"/>
<feature type="compositionally biased region" description="Basic and acidic residues" evidence="1">
    <location>
        <begin position="41"/>
        <end position="50"/>
    </location>
</feature>
<evidence type="ECO:0000313" key="2">
    <source>
        <dbReference type="EMBL" id="MPC43279.1"/>
    </source>
</evidence>
<dbReference type="Proteomes" id="UP000324222">
    <property type="component" value="Unassembled WGS sequence"/>
</dbReference>
<comment type="caution">
    <text evidence="2">The sequence shown here is derived from an EMBL/GenBank/DDBJ whole genome shotgun (WGS) entry which is preliminary data.</text>
</comment>
<reference evidence="2 3" key="1">
    <citation type="submission" date="2019-05" db="EMBL/GenBank/DDBJ databases">
        <title>Another draft genome of Portunus trituberculatus and its Hox gene families provides insights of decapod evolution.</title>
        <authorList>
            <person name="Jeong J.-H."/>
            <person name="Song I."/>
            <person name="Kim S."/>
            <person name="Choi T."/>
            <person name="Kim D."/>
            <person name="Ryu S."/>
            <person name="Kim W."/>
        </authorList>
    </citation>
    <scope>NUCLEOTIDE SEQUENCE [LARGE SCALE GENOMIC DNA]</scope>
    <source>
        <tissue evidence="2">Muscle</tissue>
    </source>
</reference>
<feature type="compositionally biased region" description="Basic residues" evidence="1">
    <location>
        <begin position="1"/>
        <end position="10"/>
    </location>
</feature>
<keyword evidence="3" id="KW-1185">Reference proteome</keyword>
<feature type="region of interest" description="Disordered" evidence="1">
    <location>
        <begin position="1"/>
        <end position="50"/>
    </location>
</feature>
<organism evidence="2 3">
    <name type="scientific">Portunus trituberculatus</name>
    <name type="common">Swimming crab</name>
    <name type="synonym">Neptunus trituberculatus</name>
    <dbReference type="NCBI Taxonomy" id="210409"/>
    <lineage>
        <taxon>Eukaryota</taxon>
        <taxon>Metazoa</taxon>
        <taxon>Ecdysozoa</taxon>
        <taxon>Arthropoda</taxon>
        <taxon>Crustacea</taxon>
        <taxon>Multicrustacea</taxon>
        <taxon>Malacostraca</taxon>
        <taxon>Eumalacostraca</taxon>
        <taxon>Eucarida</taxon>
        <taxon>Decapoda</taxon>
        <taxon>Pleocyemata</taxon>
        <taxon>Brachyura</taxon>
        <taxon>Eubrachyura</taxon>
        <taxon>Portunoidea</taxon>
        <taxon>Portunidae</taxon>
        <taxon>Portuninae</taxon>
        <taxon>Portunus</taxon>
    </lineage>
</organism>
<evidence type="ECO:0000256" key="1">
    <source>
        <dbReference type="SAM" id="MobiDB-lite"/>
    </source>
</evidence>
<name>A0A5B7FDD4_PORTR</name>
<accession>A0A5B7FDD4</accession>
<gene>
    <name evidence="2" type="ORF">E2C01_036922</name>
</gene>
<sequence>MNHNQVKHGALHTLVERTRHPAHTRHQTSDCRPAPEGGGEGEGKGEDEVRRVRVRGAPARRADGPTKPFTAARFLACR</sequence>
<dbReference type="AlphaFoldDB" id="A0A5B7FDD4"/>
<evidence type="ECO:0000313" key="3">
    <source>
        <dbReference type="Proteomes" id="UP000324222"/>
    </source>
</evidence>
<dbReference type="EMBL" id="VSRR010005758">
    <property type="protein sequence ID" value="MPC43279.1"/>
    <property type="molecule type" value="Genomic_DNA"/>
</dbReference>
<protein>
    <submittedName>
        <fullName evidence="2">Uncharacterized protein</fullName>
    </submittedName>
</protein>